<dbReference type="GO" id="GO:0006352">
    <property type="term" value="P:DNA-templated transcription initiation"/>
    <property type="evidence" value="ECO:0007669"/>
    <property type="project" value="UniProtKB-UniRule"/>
</dbReference>
<organism evidence="8 9">
    <name type="scientific">Pseudobacteroides cellulosolvens ATCC 35603 = DSM 2933</name>
    <dbReference type="NCBI Taxonomy" id="398512"/>
    <lineage>
        <taxon>Bacteria</taxon>
        <taxon>Bacillati</taxon>
        <taxon>Bacillota</taxon>
        <taxon>Clostridia</taxon>
        <taxon>Eubacteriales</taxon>
        <taxon>Oscillospiraceae</taxon>
        <taxon>Pseudobacteroides</taxon>
    </lineage>
</organism>
<dbReference type="eggNOG" id="COG1191">
    <property type="taxonomic scope" value="Bacteria"/>
</dbReference>
<dbReference type="GO" id="GO:0005737">
    <property type="term" value="C:cytoplasm"/>
    <property type="evidence" value="ECO:0007669"/>
    <property type="project" value="UniProtKB-SubCell"/>
</dbReference>
<keyword evidence="5 6" id="KW-0804">Transcription</keyword>
<name>A0A0L6JPQ6_9FIRM</name>
<gene>
    <name evidence="6" type="primary">sigI</name>
    <name evidence="8" type="ORF">Bccel_3092</name>
</gene>
<dbReference type="Gene3D" id="1.10.1740.10">
    <property type="match status" value="1"/>
</dbReference>
<evidence type="ECO:0000256" key="2">
    <source>
        <dbReference type="ARBA" id="ARBA00023015"/>
    </source>
</evidence>
<dbReference type="Proteomes" id="UP000036923">
    <property type="component" value="Unassembled WGS sequence"/>
</dbReference>
<accession>A0A0L6JPQ6</accession>
<dbReference type="RefSeq" id="WP_036941977.1">
    <property type="nucleotide sequence ID" value="NZ_JQKC01000017.1"/>
</dbReference>
<dbReference type="InterPro" id="IPR007627">
    <property type="entry name" value="RNA_pol_sigma70_r2"/>
</dbReference>
<keyword evidence="6" id="KW-0346">Stress response</keyword>
<keyword evidence="4 6" id="KW-0238">DNA-binding</keyword>
<evidence type="ECO:0000256" key="6">
    <source>
        <dbReference type="HAMAP-Rule" id="MF_02064"/>
    </source>
</evidence>
<keyword evidence="9" id="KW-1185">Reference proteome</keyword>
<evidence type="ECO:0000313" key="9">
    <source>
        <dbReference type="Proteomes" id="UP000036923"/>
    </source>
</evidence>
<dbReference type="InterPro" id="IPR014244">
    <property type="entry name" value="RNA_pol_sigma-I"/>
</dbReference>
<dbReference type="GO" id="GO:0003677">
    <property type="term" value="F:DNA binding"/>
    <property type="evidence" value="ECO:0007669"/>
    <property type="project" value="UniProtKB-UniRule"/>
</dbReference>
<keyword evidence="1 6" id="KW-0963">Cytoplasm</keyword>
<protein>
    <recommendedName>
        <fullName evidence="6">RNA polymerase sigma factor SigI</fullName>
    </recommendedName>
</protein>
<dbReference type="PATRIC" id="fig|398512.5.peg.3241"/>
<keyword evidence="2 6" id="KW-0805">Transcription regulation</keyword>
<comment type="subcellular location">
    <subcellularLocation>
        <location evidence="6">Cytoplasm</location>
    </subcellularLocation>
</comment>
<reference evidence="9" key="1">
    <citation type="submission" date="2015-07" db="EMBL/GenBank/DDBJ databases">
        <title>Near-Complete Genome Sequence of the Cellulolytic Bacterium Bacteroides (Pseudobacteroides) cellulosolvens ATCC 35603.</title>
        <authorList>
            <person name="Dassa B."/>
            <person name="Utturkar S.M."/>
            <person name="Klingeman D.M."/>
            <person name="Hurt R.A."/>
            <person name="Keller M."/>
            <person name="Xu J."/>
            <person name="Reddy Y.H.K."/>
            <person name="Borovok I."/>
            <person name="Grinberg I.R."/>
            <person name="Lamed R."/>
            <person name="Zhivin O."/>
            <person name="Bayer E.A."/>
            <person name="Brown S.D."/>
        </authorList>
    </citation>
    <scope>NUCLEOTIDE SEQUENCE [LARGE SCALE GENOMIC DNA]</scope>
    <source>
        <strain evidence="9">DSM 2933</strain>
    </source>
</reference>
<comment type="subunit">
    <text evidence="6">Interacts with RsgI.</text>
</comment>
<comment type="similarity">
    <text evidence="6">Belongs to the sigma-70 factor family. SigI subfamily.</text>
</comment>
<dbReference type="SUPFAM" id="SSF88946">
    <property type="entry name" value="Sigma2 domain of RNA polymerase sigma factors"/>
    <property type="match status" value="1"/>
</dbReference>
<dbReference type="OrthoDB" id="3190733at2"/>
<dbReference type="NCBIfam" id="NF006173">
    <property type="entry name" value="PRK08311.2-1"/>
    <property type="match status" value="1"/>
</dbReference>
<evidence type="ECO:0000313" key="8">
    <source>
        <dbReference type="EMBL" id="KNY27821.1"/>
    </source>
</evidence>
<dbReference type="Pfam" id="PF04542">
    <property type="entry name" value="Sigma70_r2"/>
    <property type="match status" value="1"/>
</dbReference>
<feature type="domain" description="RNA polymerase sigma-70 region 2" evidence="7">
    <location>
        <begin position="59"/>
        <end position="102"/>
    </location>
</feature>
<keyword evidence="3 6" id="KW-0731">Sigma factor</keyword>
<dbReference type="STRING" id="398512.Bccel_3092"/>
<feature type="DNA-binding region" description="H-T-H motif" evidence="6">
    <location>
        <begin position="202"/>
        <end position="221"/>
    </location>
</feature>
<comment type="caution">
    <text evidence="8">The sequence shown here is derived from an EMBL/GenBank/DDBJ whole genome shotgun (WGS) entry which is preliminary data.</text>
</comment>
<comment type="activity regulation">
    <text evidence="6">Negatively regulated by the anti-sigma-I factor RsgI.</text>
</comment>
<dbReference type="InterPro" id="IPR013325">
    <property type="entry name" value="RNA_pol_sigma_r2"/>
</dbReference>
<dbReference type="AlphaFoldDB" id="A0A0L6JPQ6"/>
<sequence length="246" mass="29124">MLFISAVLNYTGETATSIVQKIKNGDKRLKEKFIEDYIPFIVKEISNFNASSIVDIKNSDEYSIGLMAFDEAIEKFDGSKSRQFLKFAQMVIKRRMIDYLRHISSISKNEIPFSYFNSKSDSELEEKLNMFDLGVEAGRYELIYELRDFSRQLEAFGLNIRDLPYYIPKHRDSKQMCISIAKKVIENKNIYEKLKTKKYFKMKELTKIIDFHPKSVERNREFIICLCILYGNDYENFKAYLNQVFR</sequence>
<dbReference type="GO" id="GO:0016987">
    <property type="term" value="F:sigma factor activity"/>
    <property type="evidence" value="ECO:0007669"/>
    <property type="project" value="UniProtKB-UniRule"/>
</dbReference>
<proteinExistence type="inferred from homology"/>
<evidence type="ECO:0000256" key="5">
    <source>
        <dbReference type="ARBA" id="ARBA00023163"/>
    </source>
</evidence>
<dbReference type="PIRSF" id="PIRSF038953">
    <property type="entry name" value="SigI"/>
    <property type="match status" value="1"/>
</dbReference>
<evidence type="ECO:0000259" key="7">
    <source>
        <dbReference type="Pfam" id="PF04542"/>
    </source>
</evidence>
<evidence type="ECO:0000256" key="1">
    <source>
        <dbReference type="ARBA" id="ARBA00022490"/>
    </source>
</evidence>
<dbReference type="HAMAP" id="MF_02064">
    <property type="entry name" value="Sigma70_SigI"/>
    <property type="match status" value="1"/>
</dbReference>
<comment type="function">
    <text evidence="6">Sigma factors are initiation factors that promote the attachment of RNA polymerase to specific initiation sites and are then released.</text>
</comment>
<dbReference type="EMBL" id="LGTC01000001">
    <property type="protein sequence ID" value="KNY27821.1"/>
    <property type="molecule type" value="Genomic_DNA"/>
</dbReference>
<evidence type="ECO:0000256" key="4">
    <source>
        <dbReference type="ARBA" id="ARBA00023125"/>
    </source>
</evidence>
<evidence type="ECO:0000256" key="3">
    <source>
        <dbReference type="ARBA" id="ARBA00023082"/>
    </source>
</evidence>
<feature type="short sequence motif" description="Polymerase core binding" evidence="6">
    <location>
        <begin position="60"/>
        <end position="73"/>
    </location>
</feature>